<dbReference type="InterPro" id="IPR039261">
    <property type="entry name" value="FNR_nucleotide-bd"/>
</dbReference>
<dbReference type="OrthoDB" id="3291337at2"/>
<dbReference type="AlphaFoldDB" id="A0A1H2N1S7"/>
<dbReference type="Pfam" id="PF04954">
    <property type="entry name" value="SIP"/>
    <property type="match status" value="1"/>
</dbReference>
<dbReference type="STRING" id="546874.SAMN04488544_3174"/>
<dbReference type="Proteomes" id="UP000198825">
    <property type="component" value="Chromosome I"/>
</dbReference>
<dbReference type="PANTHER" id="PTHR30157">
    <property type="entry name" value="FERRIC REDUCTASE, NADPH-DEPENDENT"/>
    <property type="match status" value="1"/>
</dbReference>
<sequence length="291" mass="31889">MSTTVTSPAAEAPRPQRKRVVRRATVTASEWLSPSMVRVFFTGPDLVCMRDLPFTDHYVKLLFAPAGAPYDWPFDPEAARTEHHPDHWPVTRTYTVRSYDAAANVMAIDFVVHGDEGLAGPWARRVQAGAEIGFYGPGGAFAPDPEADAHLLIGDEAALPAIAASLERLDPRARAHVFVEIECDDCYQPLPGPAGSVVTWVVRGDRPHGEALAEAVRASRLPEGSLSIFVHGNAYMVRDLRRFLCQEQALQRSATSMSGYWRPGATEDLWQATKREFADANVTPVPLAKTA</sequence>
<protein>
    <submittedName>
        <fullName evidence="2">NADPH-dependent ferric siderophore reductase, contains FAD-binding and SIP domains</fullName>
    </submittedName>
</protein>
<dbReference type="InterPro" id="IPR039374">
    <property type="entry name" value="SIP_fam"/>
</dbReference>
<dbReference type="CDD" id="cd06193">
    <property type="entry name" value="siderophore_interacting"/>
    <property type="match status" value="1"/>
</dbReference>
<gene>
    <name evidence="2" type="ORF">SAMN04488544_3174</name>
</gene>
<dbReference type="InterPro" id="IPR017927">
    <property type="entry name" value="FAD-bd_FR_type"/>
</dbReference>
<dbReference type="RefSeq" id="WP_091076343.1">
    <property type="nucleotide sequence ID" value="NZ_LT629799.1"/>
</dbReference>
<reference evidence="3" key="1">
    <citation type="submission" date="2016-10" db="EMBL/GenBank/DDBJ databases">
        <authorList>
            <person name="Varghese N."/>
            <person name="Submissions S."/>
        </authorList>
    </citation>
    <scope>NUCLEOTIDE SEQUENCE [LARGE SCALE GENOMIC DNA]</scope>
    <source>
        <strain evidence="3">DSM 21743</strain>
    </source>
</reference>
<dbReference type="Pfam" id="PF08021">
    <property type="entry name" value="FAD_binding_9"/>
    <property type="match status" value="1"/>
</dbReference>
<proteinExistence type="predicted"/>
<feature type="domain" description="FAD-binding FR-type" evidence="1">
    <location>
        <begin position="19"/>
        <end position="144"/>
    </location>
</feature>
<dbReference type="Gene3D" id="2.40.30.10">
    <property type="entry name" value="Translation factors"/>
    <property type="match status" value="1"/>
</dbReference>
<dbReference type="InterPro" id="IPR017938">
    <property type="entry name" value="Riboflavin_synthase-like_b-brl"/>
</dbReference>
<keyword evidence="3" id="KW-1185">Reference proteome</keyword>
<dbReference type="GO" id="GO:0016491">
    <property type="term" value="F:oxidoreductase activity"/>
    <property type="evidence" value="ECO:0007669"/>
    <property type="project" value="InterPro"/>
</dbReference>
<evidence type="ECO:0000313" key="3">
    <source>
        <dbReference type="Proteomes" id="UP000198825"/>
    </source>
</evidence>
<dbReference type="SUPFAM" id="SSF63380">
    <property type="entry name" value="Riboflavin synthase domain-like"/>
    <property type="match status" value="1"/>
</dbReference>
<dbReference type="Gene3D" id="3.40.50.80">
    <property type="entry name" value="Nucleotide-binding domain of ferredoxin-NADP reductase (FNR) module"/>
    <property type="match status" value="1"/>
</dbReference>
<evidence type="ECO:0000313" key="2">
    <source>
        <dbReference type="EMBL" id="SDU99533.1"/>
    </source>
</evidence>
<accession>A0A1H2N1S7</accession>
<name>A0A1H2N1S7_9ACTN</name>
<dbReference type="PROSITE" id="PS51384">
    <property type="entry name" value="FAD_FR"/>
    <property type="match status" value="1"/>
</dbReference>
<dbReference type="EMBL" id="LT629799">
    <property type="protein sequence ID" value="SDU99533.1"/>
    <property type="molecule type" value="Genomic_DNA"/>
</dbReference>
<evidence type="ECO:0000259" key="1">
    <source>
        <dbReference type="PROSITE" id="PS51384"/>
    </source>
</evidence>
<dbReference type="InterPro" id="IPR013113">
    <property type="entry name" value="SIP_FAD-bd"/>
</dbReference>
<dbReference type="PANTHER" id="PTHR30157:SF0">
    <property type="entry name" value="NADPH-DEPENDENT FERRIC-CHELATE REDUCTASE"/>
    <property type="match status" value="1"/>
</dbReference>
<dbReference type="InterPro" id="IPR007037">
    <property type="entry name" value="SIP_rossman_dom"/>
</dbReference>
<organism evidence="2 3">
    <name type="scientific">Microlunatus sagamiharensis</name>
    <dbReference type="NCBI Taxonomy" id="546874"/>
    <lineage>
        <taxon>Bacteria</taxon>
        <taxon>Bacillati</taxon>
        <taxon>Actinomycetota</taxon>
        <taxon>Actinomycetes</taxon>
        <taxon>Propionibacteriales</taxon>
        <taxon>Propionibacteriaceae</taxon>
        <taxon>Microlunatus</taxon>
    </lineage>
</organism>